<proteinExistence type="predicted"/>
<evidence type="ECO:0000313" key="4">
    <source>
        <dbReference type="Proteomes" id="UP000076532"/>
    </source>
</evidence>
<dbReference type="InterPro" id="IPR011320">
    <property type="entry name" value="RNase_H1_N"/>
</dbReference>
<organism evidence="3 4">
    <name type="scientific">Athelia psychrophila</name>
    <dbReference type="NCBI Taxonomy" id="1759441"/>
    <lineage>
        <taxon>Eukaryota</taxon>
        <taxon>Fungi</taxon>
        <taxon>Dikarya</taxon>
        <taxon>Basidiomycota</taxon>
        <taxon>Agaricomycotina</taxon>
        <taxon>Agaricomycetes</taxon>
        <taxon>Agaricomycetidae</taxon>
        <taxon>Atheliales</taxon>
        <taxon>Atheliaceae</taxon>
        <taxon>Athelia</taxon>
    </lineage>
</organism>
<feature type="domain" description="Ribonuclease H1 N-terminal" evidence="2">
    <location>
        <begin position="240"/>
        <end position="279"/>
    </location>
</feature>
<name>A0A167WUS9_9AGAM</name>
<dbReference type="AlphaFoldDB" id="A0A167WUS9"/>
<sequence length="295" mass="31926">MSRHRLFYADTLQGDEDINRILNVFRNVTISNSPPPPDVPSPSPTVITIFDSDSADEQDPTVTISDSESADVQDPTVISISDSDSDDHPIRDETTGERDYLVSGLETGCIESWHRAAHATQGIPGGNARRVTIIPPNDNRARRRNIVAWVVYEGLSPGIYDTWLAAKSQANQVPGNVHQGFTTCLAAEQGYILAYTLGCVRSLPPRGSTDPPPPAAAPTPAAILAVFTAVSDTFLGTDWHVVFKGLCPGVYPAWNFVAAQTKGISCAVYQKYPSRNAAQVAFRTAQRAGEVEYLI</sequence>
<protein>
    <recommendedName>
        <fullName evidence="2">Ribonuclease H1 N-terminal domain-containing protein</fullName>
    </recommendedName>
</protein>
<evidence type="ECO:0000256" key="1">
    <source>
        <dbReference type="SAM" id="MobiDB-lite"/>
    </source>
</evidence>
<dbReference type="EMBL" id="KV417784">
    <property type="protein sequence ID" value="KZP06503.1"/>
    <property type="molecule type" value="Genomic_DNA"/>
</dbReference>
<evidence type="ECO:0000313" key="3">
    <source>
        <dbReference type="EMBL" id="KZP06503.1"/>
    </source>
</evidence>
<dbReference type="Gene3D" id="3.40.970.10">
    <property type="entry name" value="Ribonuclease H1, N-terminal domain"/>
    <property type="match status" value="2"/>
</dbReference>
<dbReference type="Pfam" id="PF01693">
    <property type="entry name" value="Cauli_VI"/>
    <property type="match status" value="2"/>
</dbReference>
<keyword evidence="4" id="KW-1185">Reference proteome</keyword>
<reference evidence="3 4" key="1">
    <citation type="journal article" date="2016" name="Mol. Biol. Evol.">
        <title>Comparative Genomics of Early-Diverging Mushroom-Forming Fungi Provides Insights into the Origins of Lignocellulose Decay Capabilities.</title>
        <authorList>
            <person name="Nagy L.G."/>
            <person name="Riley R."/>
            <person name="Tritt A."/>
            <person name="Adam C."/>
            <person name="Daum C."/>
            <person name="Floudas D."/>
            <person name="Sun H."/>
            <person name="Yadav J.S."/>
            <person name="Pangilinan J."/>
            <person name="Larsson K.H."/>
            <person name="Matsuura K."/>
            <person name="Barry K."/>
            <person name="Labutti K."/>
            <person name="Kuo R."/>
            <person name="Ohm R.A."/>
            <person name="Bhattacharya S.S."/>
            <person name="Shirouzu T."/>
            <person name="Yoshinaga Y."/>
            <person name="Martin F.M."/>
            <person name="Grigoriev I.V."/>
            <person name="Hibbett D.S."/>
        </authorList>
    </citation>
    <scope>NUCLEOTIDE SEQUENCE [LARGE SCALE GENOMIC DNA]</scope>
    <source>
        <strain evidence="3 4">CBS 109695</strain>
    </source>
</reference>
<dbReference type="OrthoDB" id="3270804at2759"/>
<accession>A0A167WUS9</accession>
<dbReference type="SUPFAM" id="SSF55658">
    <property type="entry name" value="L9 N-domain-like"/>
    <property type="match status" value="2"/>
</dbReference>
<feature type="domain" description="Ribonuclease H1 N-terminal" evidence="2">
    <location>
        <begin position="150"/>
        <end position="189"/>
    </location>
</feature>
<feature type="region of interest" description="Disordered" evidence="1">
    <location>
        <begin position="53"/>
        <end position="93"/>
    </location>
</feature>
<evidence type="ECO:0000259" key="2">
    <source>
        <dbReference type="Pfam" id="PF01693"/>
    </source>
</evidence>
<gene>
    <name evidence="3" type="ORF">FIBSPDRAFT_966384</name>
</gene>
<dbReference type="Proteomes" id="UP000076532">
    <property type="component" value="Unassembled WGS sequence"/>
</dbReference>
<dbReference type="InterPro" id="IPR037056">
    <property type="entry name" value="RNase_H1_N_sf"/>
</dbReference>
<dbReference type="InterPro" id="IPR009027">
    <property type="entry name" value="Ribosomal_bL9/RNase_H1_N"/>
</dbReference>